<gene>
    <name evidence="1" type="ORF">RGQ15_19720</name>
</gene>
<organism evidence="1 2">
    <name type="scientific">Paracoccus aurantius</name>
    <dbReference type="NCBI Taxonomy" id="3073814"/>
    <lineage>
        <taxon>Bacteria</taxon>
        <taxon>Pseudomonadati</taxon>
        <taxon>Pseudomonadota</taxon>
        <taxon>Alphaproteobacteria</taxon>
        <taxon>Rhodobacterales</taxon>
        <taxon>Paracoccaceae</taxon>
        <taxon>Paracoccus</taxon>
    </lineage>
</organism>
<comment type="caution">
    <text evidence="1">The sequence shown here is derived from an EMBL/GenBank/DDBJ whole genome shotgun (WGS) entry which is preliminary data.</text>
</comment>
<proteinExistence type="predicted"/>
<name>A0ABU2HXP4_9RHOB</name>
<dbReference type="SUPFAM" id="SSF56973">
    <property type="entry name" value="Aerolisin/ETX pore-forming domain"/>
    <property type="match status" value="1"/>
</dbReference>
<dbReference type="InterPro" id="IPR004991">
    <property type="entry name" value="Aerolysin-like"/>
</dbReference>
<sequence length="259" mass="28973">MIDPFEVVGERVRHWAEINNPKDGKGTYVPSKSKMRIQTQELVFGEVLPGAIIPRGVYHTDWENNTSVQNVQTFLVEETTTDTYTWSLTAGLKVSSKFTAKIPFGSGTENTVEMSTSVTETETQSTARRWSYSTQVFVPPHCKLVSSFIVNEAQYHVPFTAKVTVRGYVYIKFSNGKYFGKEIDVLIKDLGWSPSTFMVHTTGELDAVVGESFTVRTDEYALDGTQRAMGEVLDRGYWVEGRAISAPGLGLLETELETR</sequence>
<dbReference type="Pfam" id="PF03318">
    <property type="entry name" value="ETX_MTX2"/>
    <property type="match status" value="1"/>
</dbReference>
<evidence type="ECO:0000313" key="1">
    <source>
        <dbReference type="EMBL" id="MDS9469791.1"/>
    </source>
</evidence>
<dbReference type="EMBL" id="JAVQLW010000004">
    <property type="protein sequence ID" value="MDS9469791.1"/>
    <property type="molecule type" value="Genomic_DNA"/>
</dbReference>
<dbReference type="RefSeq" id="WP_311162524.1">
    <property type="nucleotide sequence ID" value="NZ_JAVQLW010000004.1"/>
</dbReference>
<keyword evidence="2" id="KW-1185">Reference proteome</keyword>
<evidence type="ECO:0000313" key="2">
    <source>
        <dbReference type="Proteomes" id="UP001269144"/>
    </source>
</evidence>
<reference evidence="2" key="1">
    <citation type="submission" date="2023-07" db="EMBL/GenBank/DDBJ databases">
        <title>Paracoccus sp. MBLB3053 whole genome sequence.</title>
        <authorList>
            <person name="Hwang C.Y."/>
            <person name="Cho E.-S."/>
            <person name="Seo M.-J."/>
        </authorList>
    </citation>
    <scope>NUCLEOTIDE SEQUENCE [LARGE SCALE GENOMIC DNA]</scope>
    <source>
        <strain evidence="2">MBLB3053</strain>
    </source>
</reference>
<accession>A0ABU2HXP4</accession>
<dbReference type="Proteomes" id="UP001269144">
    <property type="component" value="Unassembled WGS sequence"/>
</dbReference>
<dbReference type="Gene3D" id="2.170.15.10">
    <property type="entry name" value="Proaerolysin, chain A, domain 3"/>
    <property type="match status" value="1"/>
</dbReference>
<protein>
    <submittedName>
        <fullName evidence="1">ETX/MTX2 family pore-forming toxin</fullName>
    </submittedName>
</protein>